<proteinExistence type="inferred from homology"/>
<dbReference type="InterPro" id="IPR004465">
    <property type="entry name" value="RNR_NrdI"/>
</dbReference>
<reference evidence="5" key="1">
    <citation type="submission" date="2020-11" db="EMBL/GenBank/DDBJ databases">
        <title>Sequencing the genomes of 1000 actinobacteria strains.</title>
        <authorList>
            <person name="Klenk H.-P."/>
        </authorList>
    </citation>
    <scope>NUCLEOTIDE SEQUENCE</scope>
    <source>
        <strain evidence="5">DSM 45632</strain>
    </source>
</reference>
<sequence length="181" mass="19887">MLIVYFSSATENTKRFVEKVGLPARRIPLRRGDAPVDVTEPYVLVCPTYGGGVSVAAEQDVEWANTHPVPRQVERFLDDEHNRANLRGVIAGGNSNFGADFCKAGDVIAARTGVPFLFRFELLGTEEDVAKVRRGLLDNAVALGLNPLTAADREKLEAAEHARLDEAAQRLARLRRKYAVS</sequence>
<dbReference type="PANTHER" id="PTHR37297:SF1">
    <property type="entry name" value="PROTEIN NRDI"/>
    <property type="match status" value="1"/>
</dbReference>
<dbReference type="NCBIfam" id="TIGR00333">
    <property type="entry name" value="nrdI"/>
    <property type="match status" value="1"/>
</dbReference>
<dbReference type="Proteomes" id="UP000658613">
    <property type="component" value="Unassembled WGS sequence"/>
</dbReference>
<comment type="similarity">
    <text evidence="2 4">Belongs to the NrdI family.</text>
</comment>
<dbReference type="HAMAP" id="MF_00128">
    <property type="entry name" value="NrdI"/>
    <property type="match status" value="1"/>
</dbReference>
<evidence type="ECO:0000313" key="5">
    <source>
        <dbReference type="EMBL" id="MBG6122247.1"/>
    </source>
</evidence>
<dbReference type="AlphaFoldDB" id="A0A931GSP1"/>
<dbReference type="EMBL" id="JADOUE010000001">
    <property type="protein sequence ID" value="MBG6122247.1"/>
    <property type="molecule type" value="Genomic_DNA"/>
</dbReference>
<evidence type="ECO:0000256" key="1">
    <source>
        <dbReference type="ARBA" id="ARBA00003999"/>
    </source>
</evidence>
<dbReference type="Gene3D" id="3.40.50.360">
    <property type="match status" value="1"/>
</dbReference>
<keyword evidence="6" id="KW-1185">Reference proteome</keyword>
<name>A0A931GSP1_9CORY</name>
<gene>
    <name evidence="4" type="primary">nrdI</name>
    <name evidence="5" type="ORF">IW254_001216</name>
</gene>
<evidence type="ECO:0000256" key="2">
    <source>
        <dbReference type="ARBA" id="ARBA00009942"/>
    </source>
</evidence>
<dbReference type="InterPro" id="IPR029039">
    <property type="entry name" value="Flavoprotein-like_sf"/>
</dbReference>
<dbReference type="InterPro" id="IPR020852">
    <property type="entry name" value="RNR_Ib_NrdI_bac"/>
</dbReference>
<evidence type="ECO:0000256" key="3">
    <source>
        <dbReference type="ARBA" id="ARBA00020129"/>
    </source>
</evidence>
<dbReference type="PANTHER" id="PTHR37297">
    <property type="entry name" value="PROTEIN NRDI"/>
    <property type="match status" value="1"/>
</dbReference>
<evidence type="ECO:0000256" key="4">
    <source>
        <dbReference type="HAMAP-Rule" id="MF_00128"/>
    </source>
</evidence>
<dbReference type="SUPFAM" id="SSF52218">
    <property type="entry name" value="Flavoproteins"/>
    <property type="match status" value="1"/>
</dbReference>
<accession>A0A931GSP1</accession>
<dbReference type="GO" id="GO:0010181">
    <property type="term" value="F:FMN binding"/>
    <property type="evidence" value="ECO:0007669"/>
    <property type="project" value="InterPro"/>
</dbReference>
<comment type="caution">
    <text evidence="5">The sequence shown here is derived from an EMBL/GenBank/DDBJ whole genome shotgun (WGS) entry which is preliminary data.</text>
</comment>
<evidence type="ECO:0000313" key="6">
    <source>
        <dbReference type="Proteomes" id="UP000658613"/>
    </source>
</evidence>
<protein>
    <recommendedName>
        <fullName evidence="3 4">Protein NrdI</fullName>
    </recommendedName>
</protein>
<dbReference type="Pfam" id="PF07972">
    <property type="entry name" value="Flavodoxin_NdrI"/>
    <property type="match status" value="1"/>
</dbReference>
<organism evidence="5 6">
    <name type="scientific">Corynebacterium aquatimens</name>
    <dbReference type="NCBI Taxonomy" id="1190508"/>
    <lineage>
        <taxon>Bacteria</taxon>
        <taxon>Bacillati</taxon>
        <taxon>Actinomycetota</taxon>
        <taxon>Actinomycetes</taxon>
        <taxon>Mycobacteriales</taxon>
        <taxon>Corynebacteriaceae</taxon>
        <taxon>Corynebacterium</taxon>
    </lineage>
</organism>
<comment type="function">
    <text evidence="1 4">Probably involved in ribonucleotide reductase function.</text>
</comment>